<dbReference type="EMBL" id="DSWI01000016">
    <property type="protein sequence ID" value="HFG20583.1"/>
    <property type="molecule type" value="Genomic_DNA"/>
</dbReference>
<sequence>MTTTTATAEVQGLLRLALEHSRRTWRTHWVSTTLRGTKISIRVIRSFDKRVQVWLAPQQGAPTEAQVKWICKVLGLKGVTEQEYPLFGNNKALLLESTYYDIRNPDHDPYPSPV</sequence>
<protein>
    <submittedName>
        <fullName evidence="1">Uncharacterized protein</fullName>
    </submittedName>
</protein>
<dbReference type="AlphaFoldDB" id="A0A7C3HWX5"/>
<proteinExistence type="predicted"/>
<name>A0A7C3HWX5_MEIRU</name>
<evidence type="ECO:0000313" key="1">
    <source>
        <dbReference type="EMBL" id="HFG20583.1"/>
    </source>
</evidence>
<accession>A0A7C3HWX5</accession>
<reference evidence="1" key="1">
    <citation type="journal article" date="2020" name="mSystems">
        <title>Genome- and Community-Level Interaction Insights into Carbon Utilization and Element Cycling Functions of Hydrothermarchaeota in Hydrothermal Sediment.</title>
        <authorList>
            <person name="Zhou Z."/>
            <person name="Liu Y."/>
            <person name="Xu W."/>
            <person name="Pan J."/>
            <person name="Luo Z.H."/>
            <person name="Li M."/>
        </authorList>
    </citation>
    <scope>NUCLEOTIDE SEQUENCE [LARGE SCALE GENOMIC DNA]</scope>
    <source>
        <strain evidence="1">SpSt-524</strain>
    </source>
</reference>
<comment type="caution">
    <text evidence="1">The sequence shown here is derived from an EMBL/GenBank/DDBJ whole genome shotgun (WGS) entry which is preliminary data.</text>
</comment>
<gene>
    <name evidence="1" type="ORF">ENS82_07675</name>
</gene>
<organism evidence="1">
    <name type="scientific">Meiothermus ruber</name>
    <dbReference type="NCBI Taxonomy" id="277"/>
    <lineage>
        <taxon>Bacteria</taxon>
        <taxon>Thermotogati</taxon>
        <taxon>Deinococcota</taxon>
        <taxon>Deinococci</taxon>
        <taxon>Thermales</taxon>
        <taxon>Thermaceae</taxon>
        <taxon>Meiothermus</taxon>
    </lineage>
</organism>